<evidence type="ECO:0000256" key="4">
    <source>
        <dbReference type="ARBA" id="ARBA00023136"/>
    </source>
</evidence>
<dbReference type="InterPro" id="IPR013525">
    <property type="entry name" value="ABC2_TM"/>
</dbReference>
<evidence type="ECO:0000256" key="2">
    <source>
        <dbReference type="ARBA" id="ARBA00022692"/>
    </source>
</evidence>
<keyword evidence="3" id="KW-1133">Transmembrane helix</keyword>
<dbReference type="Proteomes" id="UP000219775">
    <property type="component" value="Unassembled WGS sequence"/>
</dbReference>
<evidence type="ECO:0000313" key="6">
    <source>
        <dbReference type="EMBL" id="PEM68442.1"/>
    </source>
</evidence>
<evidence type="ECO:0000259" key="5">
    <source>
        <dbReference type="Pfam" id="PF01061"/>
    </source>
</evidence>
<evidence type="ECO:0000256" key="1">
    <source>
        <dbReference type="ARBA" id="ARBA00004141"/>
    </source>
</evidence>
<dbReference type="Pfam" id="PF01061">
    <property type="entry name" value="ABC2_membrane"/>
    <property type="match status" value="1"/>
</dbReference>
<dbReference type="GO" id="GO:0140359">
    <property type="term" value="F:ABC-type transporter activity"/>
    <property type="evidence" value="ECO:0007669"/>
    <property type="project" value="InterPro"/>
</dbReference>
<proteinExistence type="predicted"/>
<dbReference type="EMBL" id="NUDP01000052">
    <property type="protein sequence ID" value="PEM68442.1"/>
    <property type="molecule type" value="Genomic_DNA"/>
</dbReference>
<dbReference type="GO" id="GO:0016020">
    <property type="term" value="C:membrane"/>
    <property type="evidence" value="ECO:0007669"/>
    <property type="project" value="UniProtKB-SubCell"/>
</dbReference>
<reference evidence="6 7" key="1">
    <citation type="submission" date="2017-09" db="EMBL/GenBank/DDBJ databases">
        <title>Large-scale bioinformatics analysis of Bacillus genomes uncovers conserved roles of natural products in bacterial physiology.</title>
        <authorList>
            <consortium name="Agbiome Team Llc"/>
            <person name="Bleich R.M."/>
            <person name="Grubbs K.J."/>
            <person name="Santa Maria K.C."/>
            <person name="Allen S.E."/>
            <person name="Farag S."/>
            <person name="Shank E.A."/>
            <person name="Bowers A."/>
        </authorList>
    </citation>
    <scope>NUCLEOTIDE SEQUENCE [LARGE SCALE GENOMIC DNA]</scope>
    <source>
        <strain evidence="6 7">AFS009893</strain>
    </source>
</reference>
<comment type="subcellular location">
    <subcellularLocation>
        <location evidence="1">Membrane</location>
        <topology evidence="1">Multi-pass membrane protein</topology>
    </subcellularLocation>
</comment>
<protein>
    <recommendedName>
        <fullName evidence="5">ABC-2 type transporter transmembrane domain-containing protein</fullName>
    </recommendedName>
</protein>
<gene>
    <name evidence="6" type="ORF">CN613_14915</name>
</gene>
<evidence type="ECO:0000313" key="7">
    <source>
        <dbReference type="Proteomes" id="UP000219775"/>
    </source>
</evidence>
<comment type="caution">
    <text evidence="6">The sequence shown here is derived from an EMBL/GenBank/DDBJ whole genome shotgun (WGS) entry which is preliminary data.</text>
</comment>
<accession>A0A2C4F0C0</accession>
<dbReference type="AlphaFoldDB" id="A0A2C4F0C0"/>
<dbReference type="InterPro" id="IPR051784">
    <property type="entry name" value="Nod_factor_ABC_transporter"/>
</dbReference>
<keyword evidence="2" id="KW-0812">Transmembrane</keyword>
<evidence type="ECO:0000256" key="3">
    <source>
        <dbReference type="ARBA" id="ARBA00022989"/>
    </source>
</evidence>
<dbReference type="PANTHER" id="PTHR43229">
    <property type="entry name" value="NODULATION PROTEIN J"/>
    <property type="match status" value="1"/>
</dbReference>
<feature type="domain" description="ABC-2 type transporter transmembrane" evidence="5">
    <location>
        <begin position="1"/>
        <end position="72"/>
    </location>
</feature>
<organism evidence="6 7">
    <name type="scientific">Bacillus pseudomycoides</name>
    <dbReference type="NCBI Taxonomy" id="64104"/>
    <lineage>
        <taxon>Bacteria</taxon>
        <taxon>Bacillati</taxon>
        <taxon>Bacillota</taxon>
        <taxon>Bacilli</taxon>
        <taxon>Bacillales</taxon>
        <taxon>Bacillaceae</taxon>
        <taxon>Bacillus</taxon>
        <taxon>Bacillus cereus group</taxon>
    </lineage>
</organism>
<name>A0A2C4F0C0_9BACI</name>
<keyword evidence="4" id="KW-0472">Membrane</keyword>
<sequence>MLLLYVLAITWIAITFGLIAKTQEGAGSFSFILMFLLFISSAFAPTETMPKAVQILADYQSMTPIIESVCSLLMENHRGVTH</sequence>
<dbReference type="PANTHER" id="PTHR43229:SF2">
    <property type="entry name" value="NODULATION PROTEIN J"/>
    <property type="match status" value="1"/>
</dbReference>